<dbReference type="PANTHER" id="PTHR34404">
    <property type="entry name" value="REGULATORY PROTEIN, FMDB FAMILY"/>
    <property type="match status" value="1"/>
</dbReference>
<organism evidence="3 4">
    <name type="scientific">Candidatus Anoxymicrobium japonicum</name>
    <dbReference type="NCBI Taxonomy" id="2013648"/>
    <lineage>
        <taxon>Bacteria</taxon>
        <taxon>Bacillati</taxon>
        <taxon>Actinomycetota</taxon>
        <taxon>Candidatus Geothermincolia</taxon>
        <taxon>Candidatus Geothermincolales</taxon>
        <taxon>Candidatus Anoxymicrobiaceae</taxon>
        <taxon>Candidatus Anoxymicrobium</taxon>
    </lineage>
</organism>
<proteinExistence type="predicted"/>
<dbReference type="Pfam" id="PF09723">
    <property type="entry name" value="Zn_ribbon_8"/>
    <property type="match status" value="1"/>
</dbReference>
<dbReference type="PANTHER" id="PTHR34404:SF2">
    <property type="entry name" value="CONSERVED SERINE RICH PROTEIN"/>
    <property type="match status" value="1"/>
</dbReference>
<dbReference type="SMART" id="SM00834">
    <property type="entry name" value="CxxC_CXXC_SSSS"/>
    <property type="match status" value="1"/>
</dbReference>
<dbReference type="EMBL" id="PHEX01000019">
    <property type="protein sequence ID" value="PKQ28373.1"/>
    <property type="molecule type" value="Genomic_DNA"/>
</dbReference>
<dbReference type="AlphaFoldDB" id="A0A2N3G6Q0"/>
<evidence type="ECO:0000313" key="3">
    <source>
        <dbReference type="EMBL" id="PKQ28373.1"/>
    </source>
</evidence>
<feature type="region of interest" description="Disordered" evidence="1">
    <location>
        <begin position="50"/>
        <end position="102"/>
    </location>
</feature>
<feature type="compositionally biased region" description="Basic and acidic residues" evidence="1">
    <location>
        <begin position="72"/>
        <end position="102"/>
    </location>
</feature>
<evidence type="ECO:0000313" key="4">
    <source>
        <dbReference type="Proteomes" id="UP000233654"/>
    </source>
</evidence>
<dbReference type="InterPro" id="IPR013429">
    <property type="entry name" value="Regulatory_FmdB_Zinc_ribbon"/>
</dbReference>
<dbReference type="Proteomes" id="UP000233654">
    <property type="component" value="Unassembled WGS sequence"/>
</dbReference>
<sequence>MPSYDYRCENCDMTFEVSHGIHENLEFCETCGGEVRRVFHPVGIVFKGSGFYATDSKKPNNKSSNLSSNTADKPEKQKTTPESDAGKKDKPGDVKKTEKVAS</sequence>
<evidence type="ECO:0000256" key="1">
    <source>
        <dbReference type="SAM" id="MobiDB-lite"/>
    </source>
</evidence>
<dbReference type="NCBIfam" id="TIGR02605">
    <property type="entry name" value="CxxC_CxxC_SSSS"/>
    <property type="match status" value="1"/>
</dbReference>
<protein>
    <submittedName>
        <fullName evidence="3">FmdB family transcriptional regulator</fullName>
    </submittedName>
</protein>
<reference evidence="3 4" key="1">
    <citation type="journal article" date="2017" name="ISME J.">
        <title>Potential for microbial H2 and metal transformations associated with novel bacteria and archaea in deep terrestrial subsurface sediments.</title>
        <authorList>
            <person name="Hernsdorf A.W."/>
            <person name="Amano Y."/>
            <person name="Miyakawa K."/>
            <person name="Ise K."/>
            <person name="Suzuki Y."/>
            <person name="Anantharaman K."/>
            <person name="Probst A."/>
            <person name="Burstein D."/>
            <person name="Thomas B.C."/>
            <person name="Banfield J.F."/>
        </authorList>
    </citation>
    <scope>NUCLEOTIDE SEQUENCE [LARGE SCALE GENOMIC DNA]</scope>
    <source>
        <strain evidence="3">HGW-Actinobacteria-3</strain>
    </source>
</reference>
<evidence type="ECO:0000259" key="2">
    <source>
        <dbReference type="SMART" id="SM00834"/>
    </source>
</evidence>
<gene>
    <name evidence="3" type="ORF">CVT63_03195</name>
</gene>
<name>A0A2N3G6Q0_9ACTN</name>
<accession>A0A2N3G6Q0</accession>
<feature type="domain" description="Putative regulatory protein FmdB zinc ribbon" evidence="2">
    <location>
        <begin position="1"/>
        <end position="40"/>
    </location>
</feature>
<comment type="caution">
    <text evidence="3">The sequence shown here is derived from an EMBL/GenBank/DDBJ whole genome shotgun (WGS) entry which is preliminary data.</text>
</comment>